<dbReference type="InterPro" id="IPR051359">
    <property type="entry name" value="CaCA_antiporter"/>
</dbReference>
<feature type="transmembrane region" description="Helical" evidence="9">
    <location>
        <begin position="21"/>
        <end position="41"/>
    </location>
</feature>
<evidence type="ECO:0000313" key="12">
    <source>
        <dbReference type="Proteomes" id="UP000322873"/>
    </source>
</evidence>
<keyword evidence="5 9" id="KW-0812">Transmembrane</keyword>
<feature type="domain" description="Sodium/calcium exchanger membrane region" evidence="10">
    <location>
        <begin position="852"/>
        <end position="997"/>
    </location>
</feature>
<dbReference type="GO" id="GO:0016020">
    <property type="term" value="C:membrane"/>
    <property type="evidence" value="ECO:0007669"/>
    <property type="project" value="UniProtKB-SubCell"/>
</dbReference>
<feature type="transmembrane region" description="Helical" evidence="9">
    <location>
        <begin position="910"/>
        <end position="932"/>
    </location>
</feature>
<dbReference type="PANTHER" id="PTHR12266:SF0">
    <property type="entry name" value="MITOCHONDRIAL SODIUM_CALCIUM EXCHANGER PROTEIN"/>
    <property type="match status" value="1"/>
</dbReference>
<evidence type="ECO:0000256" key="6">
    <source>
        <dbReference type="ARBA" id="ARBA00022989"/>
    </source>
</evidence>
<feature type="transmembrane region" description="Helical" evidence="9">
    <location>
        <begin position="952"/>
        <end position="970"/>
    </location>
</feature>
<dbReference type="GO" id="GO:0006874">
    <property type="term" value="P:intracellular calcium ion homeostasis"/>
    <property type="evidence" value="ECO:0007669"/>
    <property type="project" value="TreeGrafter"/>
</dbReference>
<feature type="compositionally biased region" description="Low complexity" evidence="8">
    <location>
        <begin position="402"/>
        <end position="418"/>
    </location>
</feature>
<gene>
    <name evidence="11" type="ORF">EYC84_006876</name>
</gene>
<feature type="transmembrane region" description="Helical" evidence="9">
    <location>
        <begin position="848"/>
        <end position="866"/>
    </location>
</feature>
<dbReference type="GO" id="GO:0006402">
    <property type="term" value="P:mRNA catabolic process"/>
    <property type="evidence" value="ECO:0007669"/>
    <property type="project" value="InterPro"/>
</dbReference>
<feature type="transmembrane region" description="Helical" evidence="9">
    <location>
        <begin position="152"/>
        <end position="171"/>
    </location>
</feature>
<sequence>MHPTSSIKVSSRPPRRRKYNFRAFYLTILIISFLAVISLVADQSAKYRHGSQYGVAQKRALDVLDSRRRVKRDEECRLVHHAPKTNANKCNSYLQIVPTKLLDFSTIFRFTIANYRVLNLRLLSSLYFGLDCCFSTIGIAASDFFCINLSTIASILGMSESMAGVTFLAFGNGSPDVFSTFAAMGSHSGSLAVGELIGAAGFITAVVAGSMALVREFKVGKKTFVRGYWLLHSCSELQYVLSCGWCPSPVGMFCDDWFLSLLRGNSGPMALYLVMTNEEIEVTEEDGDDEDAPAGERGFYDNEDFGALERGSSPHPRARENGDSDEDGDEDMHIAAEVASSMRVIRPSGSRRNTITPIRPSLVGALEFRSVLSSLQKSRGSHGHPINLRRYSDDPSTSVDRAGASAAASAPASEYASSINPTDRGDNAMERPRLDPLRNRAVSMNAASALIPTDPATFTVADVPDIGIMVATPTFPRHLALRRAVFSRQSRFQHTPRWNDELLAPPGNDSPAISPRHPRSPDLPPKSPSASSTRSRSRTVQRPQLQIPTSSRDSSRTRIQSPVLPFPLYTDSPVLMSATSSKAPSIILPESEMTPESVNLEHEFYYTERPIRWWPYRILPSPQILLSALFPTLCTWRDKSGWDKFVSVISAPSIFLLAITLPVVESESKDEDEEIDYIQDRRESGTPMRRNTGPVLIPDSPSLVLEPEPEWLQYQRSRRNTQTEDYPRSPISHFSEHNTAAVAIAAENHHPHSHPIPLSSPKRINSAHDGSIHCEPGVQHSRGWNRWLVVLQLFTAPLFVVFIFWANSDDGDSKSLVRLVLFSFAGSLVAFAFLALTTTHSKPPKHRFLLCFLGFVVAIAWISTIANEVVGVLKAFGVILGISDAILGLTIFAVGNSLGDLVADITVARLGYPVMALSACFGGPMLNILIGIGHPNKDIKYKPYQIEVSGTLMVSAITLLITLVGLLIVVPLNKWVMSRKIGWGLIILWSISTVINLVVEISGKLETFLFALPNLIAFELTSLAIAIMSTMLPGTHVFSHQHQYNPQVDQPWMQQQTHHQHAQQQHAAAAQAAAHYNRMAVQSHNAAVPSISSSHGQDPAMIDSNVSEENRRTLNFIADLLNEDTREAALLELSKKREQVPELALILWHSFGVMTSLLQEIISVYTLLNPSQLTAAASNRLTSLSSSIPSSNTTSKSRPFEYLRLTSLGVIGALVKNDSSDVINFLLTTEIIPLCLRIMETGSELSKTVAIFIVQKILLDDHGLNYICATYERFYAVGTVLSNMVSQLVEQQTARLLKHVVRCFLRLSDNARAREALRQCLPEPLRDATFSSVLRDDAATKRCLAQLLINLSDNVVESSSGHQGL</sequence>
<comment type="similarity">
    <text evidence="2">Belongs to the CNOT9 family.</text>
</comment>
<dbReference type="Pfam" id="PF04078">
    <property type="entry name" value="Rcd1"/>
    <property type="match status" value="2"/>
</dbReference>
<dbReference type="SUPFAM" id="SSF48371">
    <property type="entry name" value="ARM repeat"/>
    <property type="match status" value="1"/>
</dbReference>
<feature type="domain" description="Sodium/calcium exchanger membrane region" evidence="10">
    <location>
        <begin position="132"/>
        <end position="228"/>
    </location>
</feature>
<dbReference type="Pfam" id="PF01699">
    <property type="entry name" value="Na_Ca_ex"/>
    <property type="match status" value="2"/>
</dbReference>
<dbReference type="InterPro" id="IPR004837">
    <property type="entry name" value="NaCa_Exmemb"/>
</dbReference>
<keyword evidence="7 9" id="KW-0472">Membrane</keyword>
<organism evidence="11 12">
    <name type="scientific">Monilinia fructicola</name>
    <name type="common">Brown rot fungus</name>
    <name type="synonym">Ciboria fructicola</name>
    <dbReference type="NCBI Taxonomy" id="38448"/>
    <lineage>
        <taxon>Eukaryota</taxon>
        <taxon>Fungi</taxon>
        <taxon>Dikarya</taxon>
        <taxon>Ascomycota</taxon>
        <taxon>Pezizomycotina</taxon>
        <taxon>Leotiomycetes</taxon>
        <taxon>Helotiales</taxon>
        <taxon>Sclerotiniaceae</taxon>
        <taxon>Monilinia</taxon>
    </lineage>
</organism>
<dbReference type="GO" id="GO:0030014">
    <property type="term" value="C:CCR4-NOT complex"/>
    <property type="evidence" value="ECO:0007669"/>
    <property type="project" value="InterPro"/>
</dbReference>
<reference evidence="11 12" key="1">
    <citation type="submission" date="2019-06" db="EMBL/GenBank/DDBJ databases">
        <title>Genome Sequence of the Brown Rot Fungal Pathogen Monilinia fructicola.</title>
        <authorList>
            <person name="De Miccolis Angelini R.M."/>
            <person name="Landi L."/>
            <person name="Abate D."/>
            <person name="Pollastro S."/>
            <person name="Romanazzi G."/>
            <person name="Faretra F."/>
        </authorList>
    </citation>
    <scope>NUCLEOTIDE SEQUENCE [LARGE SCALE GENOMIC DNA]</scope>
    <source>
        <strain evidence="11 12">Mfrc123</strain>
    </source>
</reference>
<keyword evidence="6 9" id="KW-1133">Transmembrane helix</keyword>
<feature type="region of interest" description="Disordered" evidence="8">
    <location>
        <begin position="497"/>
        <end position="558"/>
    </location>
</feature>
<evidence type="ECO:0000256" key="8">
    <source>
        <dbReference type="SAM" id="MobiDB-lite"/>
    </source>
</evidence>
<feature type="transmembrane region" description="Helical" evidence="9">
    <location>
        <begin position="126"/>
        <end position="145"/>
    </location>
</feature>
<dbReference type="InterPro" id="IPR011989">
    <property type="entry name" value="ARM-like"/>
</dbReference>
<accession>A0A5M9K4T2</accession>
<feature type="compositionally biased region" description="Low complexity" evidence="8">
    <location>
        <begin position="528"/>
        <end position="543"/>
    </location>
</feature>
<evidence type="ECO:0000256" key="1">
    <source>
        <dbReference type="ARBA" id="ARBA00004141"/>
    </source>
</evidence>
<protein>
    <recommendedName>
        <fullName evidence="10">Sodium/calcium exchanger membrane region domain-containing protein</fullName>
    </recommendedName>
</protein>
<feature type="transmembrane region" description="Helical" evidence="9">
    <location>
        <begin position="787"/>
        <end position="805"/>
    </location>
</feature>
<dbReference type="EMBL" id="VICG01000001">
    <property type="protein sequence ID" value="KAA8576828.1"/>
    <property type="molecule type" value="Genomic_DNA"/>
</dbReference>
<comment type="similarity">
    <text evidence="3">Belongs to the Ca(2+):cation antiporter (CaCA) (TC 2.A.19) family.</text>
</comment>
<dbReference type="InterPro" id="IPR044880">
    <property type="entry name" value="NCX_ion-bd_dom_sf"/>
</dbReference>
<dbReference type="Proteomes" id="UP000322873">
    <property type="component" value="Unassembled WGS sequence"/>
</dbReference>
<keyword evidence="4" id="KW-0813">Transport</keyword>
<feature type="transmembrane region" description="Helical" evidence="9">
    <location>
        <begin position="817"/>
        <end position="836"/>
    </location>
</feature>
<comment type="subcellular location">
    <subcellularLocation>
        <location evidence="1">Membrane</location>
        <topology evidence="1">Multi-pass membrane protein</topology>
    </subcellularLocation>
</comment>
<feature type="transmembrane region" description="Helical" evidence="9">
    <location>
        <begin position="191"/>
        <end position="214"/>
    </location>
</feature>
<evidence type="ECO:0000259" key="10">
    <source>
        <dbReference type="Pfam" id="PF01699"/>
    </source>
</evidence>
<evidence type="ECO:0000256" key="2">
    <source>
        <dbReference type="ARBA" id="ARBA00006385"/>
    </source>
</evidence>
<feature type="transmembrane region" description="Helical" evidence="9">
    <location>
        <begin position="982"/>
        <end position="1002"/>
    </location>
</feature>
<evidence type="ECO:0000313" key="11">
    <source>
        <dbReference type="EMBL" id="KAA8576828.1"/>
    </source>
</evidence>
<feature type="compositionally biased region" description="Polar residues" evidence="8">
    <location>
        <begin position="544"/>
        <end position="558"/>
    </location>
</feature>
<feature type="region of interest" description="Disordered" evidence="8">
    <location>
        <begin position="283"/>
        <end position="329"/>
    </location>
</feature>
<keyword evidence="12" id="KW-1185">Reference proteome</keyword>
<evidence type="ECO:0000256" key="9">
    <source>
        <dbReference type="SAM" id="Phobius"/>
    </source>
</evidence>
<comment type="caution">
    <text evidence="11">The sequence shown here is derived from an EMBL/GenBank/DDBJ whole genome shotgun (WGS) entry which is preliminary data.</text>
</comment>
<name>A0A5M9K4T2_MONFR</name>
<feature type="region of interest" description="Disordered" evidence="8">
    <location>
        <begin position="377"/>
        <end position="431"/>
    </location>
</feature>
<dbReference type="GO" id="GO:0008324">
    <property type="term" value="F:monoatomic cation transmembrane transporter activity"/>
    <property type="evidence" value="ECO:0007669"/>
    <property type="project" value="TreeGrafter"/>
</dbReference>
<evidence type="ECO:0000256" key="5">
    <source>
        <dbReference type="ARBA" id="ARBA00022692"/>
    </source>
</evidence>
<dbReference type="InterPro" id="IPR007216">
    <property type="entry name" value="CNOT9"/>
</dbReference>
<evidence type="ECO:0000256" key="7">
    <source>
        <dbReference type="ARBA" id="ARBA00023136"/>
    </source>
</evidence>
<dbReference type="VEuPathDB" id="FungiDB:MFRU_014g00840"/>
<evidence type="ECO:0000256" key="3">
    <source>
        <dbReference type="ARBA" id="ARBA00008170"/>
    </source>
</evidence>
<proteinExistence type="inferred from homology"/>
<dbReference type="VEuPathDB" id="FungiDB:MFRU_014g00830"/>
<dbReference type="PANTHER" id="PTHR12266">
    <property type="entry name" value="NA+/CA2+ K+ INDEPENDENT EXCHANGER"/>
    <property type="match status" value="1"/>
</dbReference>
<dbReference type="InterPro" id="IPR016024">
    <property type="entry name" value="ARM-type_fold"/>
</dbReference>
<dbReference type="Gene3D" id="1.25.10.10">
    <property type="entry name" value="Leucine-rich Repeat Variant"/>
    <property type="match status" value="2"/>
</dbReference>
<feature type="compositionally biased region" description="Acidic residues" evidence="8">
    <location>
        <begin position="283"/>
        <end position="293"/>
    </location>
</feature>
<evidence type="ECO:0000256" key="4">
    <source>
        <dbReference type="ARBA" id="ARBA00022448"/>
    </source>
</evidence>
<feature type="transmembrane region" description="Helical" evidence="9">
    <location>
        <begin position="872"/>
        <end position="898"/>
    </location>
</feature>
<dbReference type="Gene3D" id="1.20.1420.30">
    <property type="entry name" value="NCX, central ion-binding region"/>
    <property type="match status" value="2"/>
</dbReference>